<protein>
    <submittedName>
        <fullName evidence="1">Uncharacterized protein</fullName>
    </submittedName>
</protein>
<dbReference type="PANTHER" id="PTHR46169">
    <property type="entry name" value="DNA REPLICATION-RELATED ELEMENT FACTOR, ISOFORM A"/>
    <property type="match status" value="1"/>
</dbReference>
<keyword evidence="2" id="KW-1185">Reference proteome</keyword>
<evidence type="ECO:0000313" key="2">
    <source>
        <dbReference type="Proteomes" id="UP000027195"/>
    </source>
</evidence>
<dbReference type="Proteomes" id="UP000027195">
    <property type="component" value="Unassembled WGS sequence"/>
</dbReference>
<dbReference type="GO" id="GO:0005634">
    <property type="term" value="C:nucleus"/>
    <property type="evidence" value="ECO:0007669"/>
    <property type="project" value="TreeGrafter"/>
</dbReference>
<dbReference type="EMBL" id="KL198016">
    <property type="protein sequence ID" value="KDQ21387.1"/>
    <property type="molecule type" value="Genomic_DNA"/>
</dbReference>
<dbReference type="HOGENOM" id="CLU_099691_1_1_1"/>
<proteinExistence type="predicted"/>
<sequence length="148" mass="16816">KRVRYSTPLQAGLAAECALNDIKFHVPERNVATRWNSTVTMMNSLLSLREAMDKFCDSEEDMRKYKLTDIEWTMIDQLSPLLNGFLDATKMMSQSNTPLVSEVIPLIDDLHAWLKDVAATRTNHQAVRHAAQRGIAALNKYYSLTDES</sequence>
<reference evidence="2" key="1">
    <citation type="journal article" date="2014" name="Proc. Natl. Acad. Sci. U.S.A.">
        <title>Extensive sampling of basidiomycete genomes demonstrates inadequacy of the white-rot/brown-rot paradigm for wood decay fungi.</title>
        <authorList>
            <person name="Riley R."/>
            <person name="Salamov A.A."/>
            <person name="Brown D.W."/>
            <person name="Nagy L.G."/>
            <person name="Floudas D."/>
            <person name="Held B.W."/>
            <person name="Levasseur A."/>
            <person name="Lombard V."/>
            <person name="Morin E."/>
            <person name="Otillar R."/>
            <person name="Lindquist E.A."/>
            <person name="Sun H."/>
            <person name="LaButti K.M."/>
            <person name="Schmutz J."/>
            <person name="Jabbour D."/>
            <person name="Luo H."/>
            <person name="Baker S.E."/>
            <person name="Pisabarro A.G."/>
            <person name="Walton J.D."/>
            <person name="Blanchette R.A."/>
            <person name="Henrissat B."/>
            <person name="Martin F."/>
            <person name="Cullen D."/>
            <person name="Hibbett D.S."/>
            <person name="Grigoriev I.V."/>
        </authorList>
    </citation>
    <scope>NUCLEOTIDE SEQUENCE [LARGE SCALE GENOMIC DNA]</scope>
    <source>
        <strain evidence="2">FD-172 SS1</strain>
    </source>
</reference>
<dbReference type="InParanoid" id="A0A067NBB0"/>
<gene>
    <name evidence="1" type="ORF">BOTBODRAFT_76439</name>
</gene>
<dbReference type="GO" id="GO:0006357">
    <property type="term" value="P:regulation of transcription by RNA polymerase II"/>
    <property type="evidence" value="ECO:0007669"/>
    <property type="project" value="TreeGrafter"/>
</dbReference>
<dbReference type="OrthoDB" id="3359487at2759"/>
<name>A0A067NBB0_BOTB1</name>
<feature type="non-terminal residue" evidence="1">
    <location>
        <position position="1"/>
    </location>
</feature>
<feature type="non-terminal residue" evidence="1">
    <location>
        <position position="148"/>
    </location>
</feature>
<organism evidence="1 2">
    <name type="scientific">Botryobasidium botryosum (strain FD-172 SS1)</name>
    <dbReference type="NCBI Taxonomy" id="930990"/>
    <lineage>
        <taxon>Eukaryota</taxon>
        <taxon>Fungi</taxon>
        <taxon>Dikarya</taxon>
        <taxon>Basidiomycota</taxon>
        <taxon>Agaricomycotina</taxon>
        <taxon>Agaricomycetes</taxon>
        <taxon>Cantharellales</taxon>
        <taxon>Botryobasidiaceae</taxon>
        <taxon>Botryobasidium</taxon>
    </lineage>
</organism>
<evidence type="ECO:0000313" key="1">
    <source>
        <dbReference type="EMBL" id="KDQ21387.1"/>
    </source>
</evidence>
<accession>A0A067NBB0</accession>
<dbReference type="InterPro" id="IPR012337">
    <property type="entry name" value="RNaseH-like_sf"/>
</dbReference>
<dbReference type="SUPFAM" id="SSF53098">
    <property type="entry name" value="Ribonuclease H-like"/>
    <property type="match status" value="1"/>
</dbReference>
<dbReference type="AlphaFoldDB" id="A0A067NBB0"/>
<dbReference type="InterPro" id="IPR052717">
    <property type="entry name" value="Vacuolar_transposase_reg"/>
</dbReference>
<dbReference type="PANTHER" id="PTHR46169:SF29">
    <property type="entry name" value="DNA REPLICATION-RELATED ELEMENT FACTOR, ISOFORM A"/>
    <property type="match status" value="1"/>
</dbReference>